<proteinExistence type="predicted"/>
<reference evidence="3" key="1">
    <citation type="submission" date="2021-01" db="EMBL/GenBank/DDBJ databases">
        <authorList>
            <person name="Corre E."/>
            <person name="Pelletier E."/>
            <person name="Niang G."/>
            <person name="Scheremetjew M."/>
            <person name="Finn R."/>
            <person name="Kale V."/>
            <person name="Holt S."/>
            <person name="Cochrane G."/>
            <person name="Meng A."/>
            <person name="Brown T."/>
            <person name="Cohen L."/>
        </authorList>
    </citation>
    <scope>NUCLEOTIDE SEQUENCE</scope>
</reference>
<dbReference type="EMBL" id="HBFQ01021148">
    <property type="protein sequence ID" value="CAD8840414.1"/>
    <property type="molecule type" value="Transcribed_RNA"/>
</dbReference>
<feature type="chain" id="PRO_5031192360" evidence="2">
    <location>
        <begin position="21"/>
        <end position="123"/>
    </location>
</feature>
<gene>
    <name evidence="3" type="ORF">NSCI0253_LOCUS14762</name>
</gene>
<evidence type="ECO:0000256" key="2">
    <source>
        <dbReference type="SAM" id="SignalP"/>
    </source>
</evidence>
<protein>
    <submittedName>
        <fullName evidence="3">Uncharacterized protein</fullName>
    </submittedName>
</protein>
<keyword evidence="1" id="KW-0472">Membrane</keyword>
<dbReference type="AlphaFoldDB" id="A0A7S1A369"/>
<evidence type="ECO:0000313" key="3">
    <source>
        <dbReference type="EMBL" id="CAD8840414.1"/>
    </source>
</evidence>
<evidence type="ECO:0000256" key="1">
    <source>
        <dbReference type="SAM" id="Phobius"/>
    </source>
</evidence>
<organism evidence="3">
    <name type="scientific">Noctiluca scintillans</name>
    <name type="common">Sea sparkle</name>
    <name type="synonym">Red tide dinoflagellate</name>
    <dbReference type="NCBI Taxonomy" id="2966"/>
    <lineage>
        <taxon>Eukaryota</taxon>
        <taxon>Sar</taxon>
        <taxon>Alveolata</taxon>
        <taxon>Dinophyceae</taxon>
        <taxon>Noctilucales</taxon>
        <taxon>Noctilucaceae</taxon>
        <taxon>Noctiluca</taxon>
    </lineage>
</organism>
<feature type="signal peptide" evidence="2">
    <location>
        <begin position="1"/>
        <end position="20"/>
    </location>
</feature>
<keyword evidence="2" id="KW-0732">Signal</keyword>
<feature type="transmembrane region" description="Helical" evidence="1">
    <location>
        <begin position="66"/>
        <end position="87"/>
    </location>
</feature>
<keyword evidence="1" id="KW-1133">Transmembrane helix</keyword>
<name>A0A7S1A369_NOCSC</name>
<sequence length="123" mass="13241">MVKSLLFAAILLIGLVGSGATSVQSNDAFSGKERGEGALLEWSMEVRQRLLRGPVSAVGGVSHHHFALVLFLAIFTLVAATFFVFMASQDKAMVDFGPHSCIVLLCTPFSCCFPIDEPPGIYY</sequence>
<accession>A0A7S1A369</accession>
<keyword evidence="1" id="KW-0812">Transmembrane</keyword>